<protein>
    <submittedName>
        <fullName evidence="1">Uncharacterized protein</fullName>
    </submittedName>
</protein>
<reference evidence="1" key="1">
    <citation type="submission" date="2018-05" db="EMBL/GenBank/DDBJ databases">
        <title>Draft genome of Mucuna pruriens seed.</title>
        <authorList>
            <person name="Nnadi N.E."/>
            <person name="Vos R."/>
            <person name="Hasami M.H."/>
            <person name="Devisetty U.K."/>
            <person name="Aguiy J.C."/>
        </authorList>
    </citation>
    <scope>NUCLEOTIDE SEQUENCE [LARGE SCALE GENOMIC DNA]</scope>
    <source>
        <strain evidence="1">JCA_2017</strain>
    </source>
</reference>
<proteinExistence type="predicted"/>
<dbReference type="EMBL" id="QJKJ01012215">
    <property type="protein sequence ID" value="RDX69205.1"/>
    <property type="molecule type" value="Genomic_DNA"/>
</dbReference>
<feature type="non-terminal residue" evidence="1">
    <location>
        <position position="1"/>
    </location>
</feature>
<keyword evidence="2" id="KW-1185">Reference proteome</keyword>
<comment type="caution">
    <text evidence="1">The sequence shown here is derived from an EMBL/GenBank/DDBJ whole genome shotgun (WGS) entry which is preliminary data.</text>
</comment>
<gene>
    <name evidence="1" type="ORF">CR513_51705</name>
</gene>
<name>A0A371ET25_MUCPR</name>
<evidence type="ECO:0000313" key="2">
    <source>
        <dbReference type="Proteomes" id="UP000257109"/>
    </source>
</evidence>
<dbReference type="AlphaFoldDB" id="A0A371ET25"/>
<accession>A0A371ET25</accession>
<organism evidence="1 2">
    <name type="scientific">Mucuna pruriens</name>
    <name type="common">Velvet bean</name>
    <name type="synonym">Dolichos pruriens</name>
    <dbReference type="NCBI Taxonomy" id="157652"/>
    <lineage>
        <taxon>Eukaryota</taxon>
        <taxon>Viridiplantae</taxon>
        <taxon>Streptophyta</taxon>
        <taxon>Embryophyta</taxon>
        <taxon>Tracheophyta</taxon>
        <taxon>Spermatophyta</taxon>
        <taxon>Magnoliopsida</taxon>
        <taxon>eudicotyledons</taxon>
        <taxon>Gunneridae</taxon>
        <taxon>Pentapetalae</taxon>
        <taxon>rosids</taxon>
        <taxon>fabids</taxon>
        <taxon>Fabales</taxon>
        <taxon>Fabaceae</taxon>
        <taxon>Papilionoideae</taxon>
        <taxon>50 kb inversion clade</taxon>
        <taxon>NPAAA clade</taxon>
        <taxon>indigoferoid/millettioid clade</taxon>
        <taxon>Phaseoleae</taxon>
        <taxon>Mucuna</taxon>
    </lineage>
</organism>
<sequence>MTYTNPRTKIDVYDGIGDNKVKYTIFEAMKHPIENHSIFYLNVIDRLDDDYMNLHSEFPDFDDFKDCDCTYTKLTKFPICVEISNVINVGAGVIDILKAVEVVAVQPPLLSMEQLQPPVIIANKIQIKQMKEATRACGIGIAKMDETPSSNYK</sequence>
<evidence type="ECO:0000313" key="1">
    <source>
        <dbReference type="EMBL" id="RDX69205.1"/>
    </source>
</evidence>
<dbReference type="Proteomes" id="UP000257109">
    <property type="component" value="Unassembled WGS sequence"/>
</dbReference>